<evidence type="ECO:0000313" key="4">
    <source>
        <dbReference type="Proteomes" id="UP000464480"/>
    </source>
</evidence>
<evidence type="ECO:0000313" key="3">
    <source>
        <dbReference type="EMBL" id="QHG66514.1"/>
    </source>
</evidence>
<feature type="compositionally biased region" description="Pro residues" evidence="1">
    <location>
        <begin position="135"/>
        <end position="149"/>
    </location>
</feature>
<dbReference type="EMBL" id="CP026115">
    <property type="protein sequence ID" value="QHG66514.1"/>
    <property type="molecule type" value="Genomic_DNA"/>
</dbReference>
<keyword evidence="2" id="KW-0732">Signal</keyword>
<proteinExistence type="predicted"/>
<feature type="compositionally biased region" description="Low complexity" evidence="1">
    <location>
        <begin position="150"/>
        <end position="168"/>
    </location>
</feature>
<name>A0A6I6Y4L1_PSEPU</name>
<feature type="signal peptide" evidence="2">
    <location>
        <begin position="1"/>
        <end position="22"/>
    </location>
</feature>
<dbReference type="RefSeq" id="WP_159411706.1">
    <property type="nucleotide sequence ID" value="NZ_CP026115.2"/>
</dbReference>
<feature type="region of interest" description="Disordered" evidence="1">
    <location>
        <begin position="126"/>
        <end position="205"/>
    </location>
</feature>
<organism evidence="3 4">
    <name type="scientific">Pseudomonas putida</name>
    <name type="common">Arthrobacter siderocapsulatus</name>
    <dbReference type="NCBI Taxonomy" id="303"/>
    <lineage>
        <taxon>Bacteria</taxon>
        <taxon>Pseudomonadati</taxon>
        <taxon>Pseudomonadota</taxon>
        <taxon>Gammaproteobacteria</taxon>
        <taxon>Pseudomonadales</taxon>
        <taxon>Pseudomonadaceae</taxon>
        <taxon>Pseudomonas</taxon>
    </lineage>
</organism>
<dbReference type="Proteomes" id="UP000464480">
    <property type="component" value="Chromosome"/>
</dbReference>
<feature type="chain" id="PRO_5026170807" evidence="2">
    <location>
        <begin position="23"/>
        <end position="628"/>
    </location>
</feature>
<reference evidence="3 4" key="1">
    <citation type="submission" date="2020-02" db="EMBL/GenBank/DDBJ databases">
        <title>Pseudomonas Putida W5 Complete Genome Assembly.</title>
        <authorList>
            <person name="Yuan Z.-C."/>
            <person name="Shaw G.A."/>
            <person name="Cusano A.D."/>
            <person name="Caddey B.J."/>
            <person name="Weselowski B.J."/>
        </authorList>
    </citation>
    <scope>NUCLEOTIDE SEQUENCE [LARGE SCALE GENOMIC DNA]</scope>
    <source>
        <strain evidence="3 4">W5</strain>
    </source>
</reference>
<feature type="compositionally biased region" description="Low complexity" evidence="1">
    <location>
        <begin position="176"/>
        <end position="205"/>
    </location>
</feature>
<evidence type="ECO:0000256" key="1">
    <source>
        <dbReference type="SAM" id="MobiDB-lite"/>
    </source>
</evidence>
<protein>
    <submittedName>
        <fullName evidence="3">Uncharacterized protein</fullName>
    </submittedName>
</protein>
<evidence type="ECO:0000256" key="2">
    <source>
        <dbReference type="SAM" id="SignalP"/>
    </source>
</evidence>
<sequence length="628" mass="66588">MKKHALTLAVIGACGLVPQAFAHELAFSKKDNIKVEVPGDASNWCKPDVEMTITRPAWDDQALLSGLLTKLPFVFAKDCATAKVSWKAVDGTGKLFASGSGNASNLGLVTLAAAPAAAPAAAEAPAPAPAASAPAPAPEPAPVPAPAPAAEPAKVEAPAAPASVATAPAPVPAPAAEPAKAEAPAAPAPVAEASAPAPDPAPASAVAAAPTADFGRSLVLQNPKLMQITDAAGCKWVLSTSTISDGDNLAFGATPAMPCPASGFAEGSFEKLSWKVPGTYRGDNWSRVYVHPSTLVFNKNFEAAVKNKAVAYVSPEADQAAFLVGEIPGRQMKVYLTFQRSNWGALRPFSSDPYYVAVTPDESFALDAAKYREAAVEVFELIKATSPSTTDVATLLIAKSLSAIAANGWNDNQQKIVRNRIGLNRNGLFFDVREGTNWTVERERQRLREERERQAELARVHTRVLARYEQLQAGMNEYKGRETEALAQMAGIKVRIDSPLALQNPGSLATVVPMMVHVTGNKGDFYTIDFPSKGRLVSDEEYAEGWYVARVANATPYYPLEDGRAIPTYRAYGIGVPQACKQDKCADQVSFGAVLAKEFPGAGIDFSWTPEVSQRFVNDWKNASAQVQ</sequence>
<gene>
    <name evidence="3" type="ORF">C2H86_19810</name>
</gene>
<dbReference type="AlphaFoldDB" id="A0A6I6Y4L1"/>
<accession>A0A6I6Y4L1</accession>